<evidence type="ECO:0000256" key="5">
    <source>
        <dbReference type="ARBA" id="ARBA00022618"/>
    </source>
</evidence>
<name>A0A5C6N7U4_9TELE</name>
<protein>
    <submittedName>
        <fullName evidence="12">Borealin-2</fullName>
    </submittedName>
</protein>
<feature type="domain" description="Borealin N-terminal" evidence="11">
    <location>
        <begin position="58"/>
        <end position="101"/>
    </location>
</feature>
<keyword evidence="9" id="KW-0137">Centromere</keyword>
<evidence type="ECO:0000256" key="9">
    <source>
        <dbReference type="ARBA" id="ARBA00023328"/>
    </source>
</evidence>
<dbReference type="Proteomes" id="UP000324091">
    <property type="component" value="Chromosome 3"/>
</dbReference>
<keyword evidence="13" id="KW-1185">Reference proteome</keyword>
<evidence type="ECO:0000256" key="2">
    <source>
        <dbReference type="ARBA" id="ARBA00004584"/>
    </source>
</evidence>
<evidence type="ECO:0000256" key="3">
    <source>
        <dbReference type="ARBA" id="ARBA00009914"/>
    </source>
</evidence>
<dbReference type="GO" id="GO:0032133">
    <property type="term" value="C:chromosome passenger complex"/>
    <property type="evidence" value="ECO:0007669"/>
    <property type="project" value="TreeGrafter"/>
</dbReference>
<dbReference type="GO" id="GO:0051301">
    <property type="term" value="P:cell division"/>
    <property type="evidence" value="ECO:0007669"/>
    <property type="project" value="UniProtKB-KW"/>
</dbReference>
<accession>A0A5C6N7U4</accession>
<keyword evidence="8" id="KW-0131">Cell cycle</keyword>
<evidence type="ECO:0000259" key="11">
    <source>
        <dbReference type="Pfam" id="PF10444"/>
    </source>
</evidence>
<dbReference type="GO" id="GO:0000775">
    <property type="term" value="C:chromosome, centromeric region"/>
    <property type="evidence" value="ECO:0007669"/>
    <property type="project" value="UniProtKB-SubCell"/>
</dbReference>
<dbReference type="PANTHER" id="PTHR16040:SF10">
    <property type="entry name" value="BOREALIN-2"/>
    <property type="match status" value="1"/>
</dbReference>
<evidence type="ECO:0000256" key="7">
    <source>
        <dbReference type="ARBA" id="ARBA00023242"/>
    </source>
</evidence>
<evidence type="ECO:0000313" key="12">
    <source>
        <dbReference type="EMBL" id="TWW63185.1"/>
    </source>
</evidence>
<keyword evidence="6" id="KW-0498">Mitosis</keyword>
<evidence type="ECO:0000313" key="13">
    <source>
        <dbReference type="Proteomes" id="UP000324091"/>
    </source>
</evidence>
<sequence>MPVDKRGEAGRSQNQEQLNGAGWPCSCSRWRKKVRTGCSSPARARDALLTVLKCSRTAEERMNELEAKMENMLVTIDKAFKVEMMKMPPSLLNTRIGDLISEEDLFSRPEASITLKNESELVPPSLRRVPSRRGDAQASTSSSSTPPNRSSAKTSKAGRAAKTLVASSSTGKLSRSLSATSKRSRSRTPKTAEPIKPKLRSVVSTGDLHCTVAASAAHISITTAQGQTVTFSGETKGDLINLDALDDVTWRQINKLTSLMTRLSRSRSEQ</sequence>
<dbReference type="PANTHER" id="PTHR16040">
    <property type="entry name" value="AUSTRALIN, ISOFORM A-RELATED"/>
    <property type="match status" value="1"/>
</dbReference>
<evidence type="ECO:0000256" key="10">
    <source>
        <dbReference type="SAM" id="MobiDB-lite"/>
    </source>
</evidence>
<feature type="compositionally biased region" description="Low complexity" evidence="10">
    <location>
        <begin position="139"/>
        <end position="151"/>
    </location>
</feature>
<proteinExistence type="inferred from homology"/>
<gene>
    <name evidence="12" type="ORF">D4764_03G0001930</name>
</gene>
<evidence type="ECO:0000256" key="8">
    <source>
        <dbReference type="ARBA" id="ARBA00023306"/>
    </source>
</evidence>
<dbReference type="GO" id="GO:0051233">
    <property type="term" value="C:spindle midzone"/>
    <property type="evidence" value="ECO:0007669"/>
    <property type="project" value="TreeGrafter"/>
</dbReference>
<feature type="compositionally biased region" description="Low complexity" evidence="10">
    <location>
        <begin position="167"/>
        <end position="178"/>
    </location>
</feature>
<keyword evidence="7" id="KW-0539">Nucleus</keyword>
<reference evidence="12 13" key="1">
    <citation type="submission" date="2019-04" db="EMBL/GenBank/DDBJ databases">
        <title>Chromosome genome assembly for Takifugu flavidus.</title>
        <authorList>
            <person name="Xiao S."/>
        </authorList>
    </citation>
    <scope>NUCLEOTIDE SEQUENCE [LARGE SCALE GENOMIC DNA]</scope>
    <source>
        <strain evidence="12">HTHZ2018</strain>
        <tissue evidence="12">Muscle</tissue>
    </source>
</reference>
<evidence type="ECO:0000256" key="6">
    <source>
        <dbReference type="ARBA" id="ARBA00022776"/>
    </source>
</evidence>
<comment type="caution">
    <text evidence="12">The sequence shown here is derived from an EMBL/GenBank/DDBJ whole genome shotgun (WGS) entry which is preliminary data.</text>
</comment>
<dbReference type="InterPro" id="IPR018867">
    <property type="entry name" value="Cell_div_borealin"/>
</dbReference>
<keyword evidence="4" id="KW-0158">Chromosome</keyword>
<dbReference type="InterPro" id="IPR018851">
    <property type="entry name" value="Borealin_N"/>
</dbReference>
<keyword evidence="5" id="KW-0132">Cell division</keyword>
<evidence type="ECO:0000256" key="4">
    <source>
        <dbReference type="ARBA" id="ARBA00022454"/>
    </source>
</evidence>
<evidence type="ECO:0000256" key="1">
    <source>
        <dbReference type="ARBA" id="ARBA00004123"/>
    </source>
</evidence>
<dbReference type="GO" id="GO:0005634">
    <property type="term" value="C:nucleus"/>
    <property type="evidence" value="ECO:0007669"/>
    <property type="project" value="UniProtKB-SubCell"/>
</dbReference>
<dbReference type="Pfam" id="PF10444">
    <property type="entry name" value="Nbl1_Borealin_N"/>
    <property type="match status" value="1"/>
</dbReference>
<comment type="similarity">
    <text evidence="3">Belongs to the borealin family.</text>
</comment>
<dbReference type="Gene3D" id="6.10.250.1900">
    <property type="match status" value="1"/>
</dbReference>
<feature type="region of interest" description="Disordered" evidence="10">
    <location>
        <begin position="117"/>
        <end position="196"/>
    </location>
</feature>
<organism evidence="12 13">
    <name type="scientific">Takifugu flavidus</name>
    <name type="common">sansaifugu</name>
    <dbReference type="NCBI Taxonomy" id="433684"/>
    <lineage>
        <taxon>Eukaryota</taxon>
        <taxon>Metazoa</taxon>
        <taxon>Chordata</taxon>
        <taxon>Craniata</taxon>
        <taxon>Vertebrata</taxon>
        <taxon>Euteleostomi</taxon>
        <taxon>Actinopterygii</taxon>
        <taxon>Neopterygii</taxon>
        <taxon>Teleostei</taxon>
        <taxon>Neoteleostei</taxon>
        <taxon>Acanthomorphata</taxon>
        <taxon>Eupercaria</taxon>
        <taxon>Tetraodontiformes</taxon>
        <taxon>Tetradontoidea</taxon>
        <taxon>Tetraodontidae</taxon>
        <taxon>Takifugu</taxon>
    </lineage>
</organism>
<comment type="subcellular location">
    <subcellularLocation>
        <location evidence="2">Chromosome</location>
        <location evidence="2">Centromere</location>
    </subcellularLocation>
    <subcellularLocation>
        <location evidence="1">Nucleus</location>
    </subcellularLocation>
</comment>
<dbReference type="EMBL" id="RHFK02000016">
    <property type="protein sequence ID" value="TWW63185.1"/>
    <property type="molecule type" value="Genomic_DNA"/>
</dbReference>
<dbReference type="GO" id="GO:0000070">
    <property type="term" value="P:mitotic sister chromatid segregation"/>
    <property type="evidence" value="ECO:0007669"/>
    <property type="project" value="TreeGrafter"/>
</dbReference>
<dbReference type="AlphaFoldDB" id="A0A5C6N7U4"/>